<evidence type="ECO:0008006" key="12">
    <source>
        <dbReference type="Google" id="ProtNLM"/>
    </source>
</evidence>
<keyword evidence="4" id="KW-0653">Protein transport</keyword>
<dbReference type="InParanoid" id="C8XGV4"/>
<dbReference type="EMBL" id="CP001737">
    <property type="protein sequence ID" value="ACV80185.1"/>
    <property type="molecule type" value="Genomic_DNA"/>
</dbReference>
<evidence type="ECO:0000256" key="5">
    <source>
        <dbReference type="ARBA" id="ARBA00022989"/>
    </source>
</evidence>
<evidence type="ECO:0000256" key="7">
    <source>
        <dbReference type="ARBA" id="ARBA00023136"/>
    </source>
</evidence>
<evidence type="ECO:0000256" key="3">
    <source>
        <dbReference type="ARBA" id="ARBA00022692"/>
    </source>
</evidence>
<dbReference type="KEGG" id="nml:Namu_3891"/>
<dbReference type="RefSeq" id="WP_015749011.1">
    <property type="nucleotide sequence ID" value="NC_013235.1"/>
</dbReference>
<keyword evidence="2" id="KW-0813">Transport</keyword>
<evidence type="ECO:0000256" key="4">
    <source>
        <dbReference type="ARBA" id="ARBA00022927"/>
    </source>
</evidence>
<dbReference type="InterPro" id="IPR003369">
    <property type="entry name" value="TatA/B/E"/>
</dbReference>
<dbReference type="Pfam" id="PF02416">
    <property type="entry name" value="TatA_B_E"/>
    <property type="match status" value="1"/>
</dbReference>
<protein>
    <recommendedName>
        <fullName evidence="12">Twin-arginine translocation protein, TatB subunit</fullName>
    </recommendedName>
</protein>
<dbReference type="AlphaFoldDB" id="C8XGV4"/>
<comment type="subcellular location">
    <subcellularLocation>
        <location evidence="1">Membrane</location>
        <topology evidence="1">Single-pass membrane protein</topology>
    </subcellularLocation>
</comment>
<dbReference type="Gene3D" id="1.20.5.3310">
    <property type="match status" value="1"/>
</dbReference>
<evidence type="ECO:0000256" key="6">
    <source>
        <dbReference type="ARBA" id="ARBA00023010"/>
    </source>
</evidence>
<keyword evidence="5" id="KW-1133">Transmembrane helix</keyword>
<feature type="region of interest" description="Disordered" evidence="9">
    <location>
        <begin position="89"/>
        <end position="113"/>
    </location>
</feature>
<keyword evidence="11" id="KW-1185">Reference proteome</keyword>
<evidence type="ECO:0000256" key="1">
    <source>
        <dbReference type="ARBA" id="ARBA00004167"/>
    </source>
</evidence>
<name>C8XGV4_NAKMY</name>
<evidence type="ECO:0000313" key="10">
    <source>
        <dbReference type="EMBL" id="ACV80185.1"/>
    </source>
</evidence>
<keyword evidence="6" id="KW-0811">Translocation</keyword>
<proteinExistence type="predicted"/>
<evidence type="ECO:0000313" key="11">
    <source>
        <dbReference type="Proteomes" id="UP000002218"/>
    </source>
</evidence>
<dbReference type="PRINTS" id="PR01506">
    <property type="entry name" value="TATBPROTEIN"/>
</dbReference>
<dbReference type="Proteomes" id="UP000002218">
    <property type="component" value="Chromosome"/>
</dbReference>
<dbReference type="STRING" id="479431.Namu_3891"/>
<evidence type="ECO:0000256" key="8">
    <source>
        <dbReference type="SAM" id="Coils"/>
    </source>
</evidence>
<accession>C8XGV4</accession>
<dbReference type="HOGENOM" id="CLU_2130760_0_0_11"/>
<keyword evidence="7" id="KW-0472">Membrane</keyword>
<dbReference type="OrthoDB" id="3267321at2"/>
<keyword evidence="8" id="KW-0175">Coiled coil</keyword>
<dbReference type="eggNOG" id="COG1826">
    <property type="taxonomic scope" value="Bacteria"/>
</dbReference>
<sequence>MFGLSWGQIGIILLVAVFVLGPERIPTAIAGALTAVRKLRALVAGAQADTLGQFTSEIAQLRQQLAELQDLAGISELRALHPQRVLASMTTSDPAAAESATGTGRTDRGAASP</sequence>
<organism evidence="10 11">
    <name type="scientific">Nakamurella multipartita (strain ATCC 700099 / DSM 44233 / CIP 104796 / JCM 9543 / NBRC 105858 / Y-104)</name>
    <name type="common">Microsphaera multipartita</name>
    <dbReference type="NCBI Taxonomy" id="479431"/>
    <lineage>
        <taxon>Bacteria</taxon>
        <taxon>Bacillati</taxon>
        <taxon>Actinomycetota</taxon>
        <taxon>Actinomycetes</taxon>
        <taxon>Nakamurellales</taxon>
        <taxon>Nakamurellaceae</taxon>
        <taxon>Nakamurella</taxon>
    </lineage>
</organism>
<reference evidence="10 11" key="2">
    <citation type="journal article" date="2010" name="Stand. Genomic Sci.">
        <title>Complete genome sequence of Nakamurella multipartita type strain (Y-104).</title>
        <authorList>
            <person name="Tice H."/>
            <person name="Mayilraj S."/>
            <person name="Sims D."/>
            <person name="Lapidus A."/>
            <person name="Nolan M."/>
            <person name="Lucas S."/>
            <person name="Glavina Del Rio T."/>
            <person name="Copeland A."/>
            <person name="Cheng J.F."/>
            <person name="Meincke L."/>
            <person name="Bruce D."/>
            <person name="Goodwin L."/>
            <person name="Pitluck S."/>
            <person name="Ivanova N."/>
            <person name="Mavromatis K."/>
            <person name="Ovchinnikova G."/>
            <person name="Pati A."/>
            <person name="Chen A."/>
            <person name="Palaniappan K."/>
            <person name="Land M."/>
            <person name="Hauser L."/>
            <person name="Chang Y.J."/>
            <person name="Jeffries C.D."/>
            <person name="Detter J.C."/>
            <person name="Brettin T."/>
            <person name="Rohde M."/>
            <person name="Goker M."/>
            <person name="Bristow J."/>
            <person name="Eisen J.A."/>
            <person name="Markowitz V."/>
            <person name="Hugenholtz P."/>
            <person name="Kyrpides N.C."/>
            <person name="Klenk H.P."/>
            <person name="Chen F."/>
        </authorList>
    </citation>
    <scope>NUCLEOTIDE SEQUENCE [LARGE SCALE GENOMIC DNA]</scope>
    <source>
        <strain evidence="11">ATCC 700099 / DSM 44233 / CIP 104796 / JCM 9543 / NBRC 105858 / Y-104</strain>
    </source>
</reference>
<keyword evidence="3" id="KW-0812">Transmembrane</keyword>
<evidence type="ECO:0000256" key="9">
    <source>
        <dbReference type="SAM" id="MobiDB-lite"/>
    </source>
</evidence>
<feature type="coiled-coil region" evidence="8">
    <location>
        <begin position="51"/>
        <end position="78"/>
    </location>
</feature>
<gene>
    <name evidence="10" type="ordered locus">Namu_3891</name>
</gene>
<reference evidence="11" key="1">
    <citation type="submission" date="2009-09" db="EMBL/GenBank/DDBJ databases">
        <title>The complete genome of Nakamurella multipartita DSM 44233.</title>
        <authorList>
            <consortium name="US DOE Joint Genome Institute (JGI-PGF)"/>
            <person name="Lucas S."/>
            <person name="Copeland A."/>
            <person name="Lapidus A."/>
            <person name="Glavina del Rio T."/>
            <person name="Dalin E."/>
            <person name="Tice H."/>
            <person name="Bruce D."/>
            <person name="Goodwin L."/>
            <person name="Pitluck S."/>
            <person name="Kyrpides N."/>
            <person name="Mavromatis K."/>
            <person name="Ivanova N."/>
            <person name="Ovchinnikova G."/>
            <person name="Sims D."/>
            <person name="Meincke L."/>
            <person name="Brettin T."/>
            <person name="Detter J.C."/>
            <person name="Han C."/>
            <person name="Larimer F."/>
            <person name="Land M."/>
            <person name="Hauser L."/>
            <person name="Markowitz V."/>
            <person name="Cheng J.-F."/>
            <person name="Hugenholtz P."/>
            <person name="Woyke T."/>
            <person name="Wu D."/>
            <person name="Klenk H.-P."/>
            <person name="Eisen J.A."/>
        </authorList>
    </citation>
    <scope>NUCLEOTIDE SEQUENCE [LARGE SCALE GENOMIC DNA]</scope>
    <source>
        <strain evidence="11">ATCC 700099 / DSM 44233 / CIP 104796 / JCM 9543 / NBRC 105858 / Y-104</strain>
    </source>
</reference>
<evidence type="ECO:0000256" key="2">
    <source>
        <dbReference type="ARBA" id="ARBA00022448"/>
    </source>
</evidence>